<dbReference type="CDD" id="cd18037">
    <property type="entry name" value="DEXSc_Pif1_like"/>
    <property type="match status" value="1"/>
</dbReference>
<dbReference type="EC" id="5.6.2.3" evidence="9"/>
<evidence type="ECO:0000256" key="4">
    <source>
        <dbReference type="ARBA" id="ARBA00022806"/>
    </source>
</evidence>
<dbReference type="GO" id="GO:0043139">
    <property type="term" value="F:5'-3' DNA helicase activity"/>
    <property type="evidence" value="ECO:0007669"/>
    <property type="project" value="UniProtKB-EC"/>
</dbReference>
<dbReference type="GO" id="GO:0006281">
    <property type="term" value="P:DNA repair"/>
    <property type="evidence" value="ECO:0007669"/>
    <property type="project" value="UniProtKB-KW"/>
</dbReference>
<keyword evidence="2 9" id="KW-0227">DNA damage</keyword>
<dbReference type="EMBL" id="JAINDJ010000008">
    <property type="protein sequence ID" value="KAG9440609.1"/>
    <property type="molecule type" value="Genomic_DNA"/>
</dbReference>
<evidence type="ECO:0000313" key="11">
    <source>
        <dbReference type="EMBL" id="KAG9440609.1"/>
    </source>
</evidence>
<reference evidence="11 12" key="1">
    <citation type="submission" date="2021-07" db="EMBL/GenBank/DDBJ databases">
        <title>The Aristolochia fimbriata genome: insights into angiosperm evolution, floral development and chemical biosynthesis.</title>
        <authorList>
            <person name="Jiao Y."/>
        </authorList>
    </citation>
    <scope>NUCLEOTIDE SEQUENCE [LARGE SCALE GENOMIC DNA]</scope>
    <source>
        <strain evidence="11">IBCAS-2021</strain>
        <tissue evidence="11">Leaf</tissue>
    </source>
</reference>
<evidence type="ECO:0000256" key="3">
    <source>
        <dbReference type="ARBA" id="ARBA00022801"/>
    </source>
</evidence>
<dbReference type="GO" id="GO:0016787">
    <property type="term" value="F:hydrolase activity"/>
    <property type="evidence" value="ECO:0007669"/>
    <property type="project" value="UniProtKB-KW"/>
</dbReference>
<evidence type="ECO:0000256" key="6">
    <source>
        <dbReference type="ARBA" id="ARBA00023125"/>
    </source>
</evidence>
<evidence type="ECO:0000256" key="5">
    <source>
        <dbReference type="ARBA" id="ARBA00022840"/>
    </source>
</evidence>
<keyword evidence="1 9" id="KW-0547">Nucleotide-binding</keyword>
<dbReference type="PANTHER" id="PTHR47642:SF5">
    <property type="entry name" value="ATP-DEPENDENT DNA HELICASE"/>
    <property type="match status" value="1"/>
</dbReference>
<comment type="cofactor">
    <cofactor evidence="9">
        <name>Mg(2+)</name>
        <dbReference type="ChEBI" id="CHEBI:18420"/>
    </cofactor>
</comment>
<keyword evidence="3 9" id="KW-0378">Hydrolase</keyword>
<keyword evidence="6" id="KW-0238">DNA-binding</keyword>
<keyword evidence="5 9" id="KW-0067">ATP-binding</keyword>
<dbReference type="AlphaFoldDB" id="A0AAV7DWE9"/>
<evidence type="ECO:0000313" key="12">
    <source>
        <dbReference type="Proteomes" id="UP000825729"/>
    </source>
</evidence>
<keyword evidence="4 9" id="KW-0347">Helicase</keyword>
<dbReference type="Gene3D" id="3.40.50.300">
    <property type="entry name" value="P-loop containing nucleotide triphosphate hydrolases"/>
    <property type="match status" value="1"/>
</dbReference>
<dbReference type="GO" id="GO:0006886">
    <property type="term" value="P:intracellular protein transport"/>
    <property type="evidence" value="ECO:0007669"/>
    <property type="project" value="InterPro"/>
</dbReference>
<proteinExistence type="inferred from homology"/>
<dbReference type="InterPro" id="IPR010285">
    <property type="entry name" value="DNA_helicase_pif1-like_DEAD"/>
</dbReference>
<evidence type="ECO:0000256" key="1">
    <source>
        <dbReference type="ARBA" id="ARBA00022741"/>
    </source>
</evidence>
<comment type="similarity">
    <text evidence="9">Belongs to the helicase family.</text>
</comment>
<gene>
    <name evidence="11" type="ORF">H6P81_020774</name>
</gene>
<dbReference type="InterPro" id="IPR051055">
    <property type="entry name" value="PIF1_helicase"/>
</dbReference>
<accession>A0AAV7DWE9</accession>
<keyword evidence="8" id="KW-0413">Isomerase</keyword>
<dbReference type="GO" id="GO:0031267">
    <property type="term" value="F:small GTPase binding"/>
    <property type="evidence" value="ECO:0007669"/>
    <property type="project" value="InterPro"/>
</dbReference>
<keyword evidence="12" id="KW-1185">Reference proteome</keyword>
<keyword evidence="9" id="KW-0233">DNA recombination</keyword>
<dbReference type="GO" id="GO:0005524">
    <property type="term" value="F:ATP binding"/>
    <property type="evidence" value="ECO:0007669"/>
    <property type="project" value="UniProtKB-KW"/>
</dbReference>
<dbReference type="Pfam" id="PF05970">
    <property type="entry name" value="PIF1"/>
    <property type="match status" value="1"/>
</dbReference>
<dbReference type="GO" id="GO:0006310">
    <property type="term" value="P:DNA recombination"/>
    <property type="evidence" value="ECO:0007669"/>
    <property type="project" value="UniProtKB-KW"/>
</dbReference>
<evidence type="ECO:0000259" key="10">
    <source>
        <dbReference type="PROSITE" id="PS50916"/>
    </source>
</evidence>
<dbReference type="InterPro" id="IPR027417">
    <property type="entry name" value="P-loop_NTPase"/>
</dbReference>
<dbReference type="Proteomes" id="UP000825729">
    <property type="component" value="Unassembled WGS sequence"/>
</dbReference>
<evidence type="ECO:0000256" key="9">
    <source>
        <dbReference type="RuleBase" id="RU363044"/>
    </source>
</evidence>
<evidence type="ECO:0000256" key="2">
    <source>
        <dbReference type="ARBA" id="ARBA00022763"/>
    </source>
</evidence>
<dbReference type="CDD" id="cd18809">
    <property type="entry name" value="SF1_C_RecD"/>
    <property type="match status" value="1"/>
</dbReference>
<dbReference type="PANTHER" id="PTHR47642">
    <property type="entry name" value="ATP-DEPENDENT DNA HELICASE"/>
    <property type="match status" value="1"/>
</dbReference>
<evidence type="ECO:0000256" key="7">
    <source>
        <dbReference type="ARBA" id="ARBA00023204"/>
    </source>
</evidence>
<sequence length="560" mass="62618">MRCISFLGHFHNQFRVTQYSFNMLSGQNFNQAQVHTNPECMAAHLEDHKKPRTPLTPKQRERMERNRCLALAKQERFHKQRSLGDQCLPPQEKASFLNIDHHTFNSDCVQCGKKSPCPSSSSSRGVISLSKEQLNVLQAVVQGRSVFITGSAGTGKTFLLKHVIRVLQEMHSPDHVYVTASTGVAACALNGQTLHSFAGVGLGSAAKEFLYLKASKNKLTRRRWKHVKALVIDEVSMIDGELFDSLDYIAQKMRSYMMPKGKAWGGIQLVVSGDFFQLPPVKAPNLLKEFAFEADCWYASFDLQVELTRIFRQSDSQLIELLQGVRRGEKDPKHLQLLSSCSTVSNLSEEEAESITRLYPRNEDVRRVNNQRLRSLGGEISTYRAVDSGTEPWKSQLIQGIAPDELELCLGAKVMLIKNLDPDQGLVNGTVGMVTGFVDGSGTLDLCSTGLSPKVYFESGVEKVLEPESWDVMEGETVRATRRQVPLILAWALSIHKCQGMTLSRLHTDLSRAFGYAMVYVALSRLRSLDGLHLSGFDPQKIKAHPKVLQFYDSLLSTQI</sequence>
<dbReference type="InterPro" id="IPR010911">
    <property type="entry name" value="Rab_BD"/>
</dbReference>
<keyword evidence="7 9" id="KW-0234">DNA repair</keyword>
<comment type="caution">
    <text evidence="11">The sequence shown here is derived from an EMBL/GenBank/DDBJ whole genome shotgun (WGS) entry which is preliminary data.</text>
</comment>
<dbReference type="PROSITE" id="PS50916">
    <property type="entry name" value="RABBD"/>
    <property type="match status" value="1"/>
</dbReference>
<feature type="domain" description="RabBD" evidence="10">
    <location>
        <begin position="341"/>
        <end position="397"/>
    </location>
</feature>
<name>A0AAV7DWE9_ARIFI</name>
<organism evidence="11 12">
    <name type="scientific">Aristolochia fimbriata</name>
    <name type="common">White veined hardy Dutchman's pipe vine</name>
    <dbReference type="NCBI Taxonomy" id="158543"/>
    <lineage>
        <taxon>Eukaryota</taxon>
        <taxon>Viridiplantae</taxon>
        <taxon>Streptophyta</taxon>
        <taxon>Embryophyta</taxon>
        <taxon>Tracheophyta</taxon>
        <taxon>Spermatophyta</taxon>
        <taxon>Magnoliopsida</taxon>
        <taxon>Magnoliidae</taxon>
        <taxon>Piperales</taxon>
        <taxon>Aristolochiaceae</taxon>
        <taxon>Aristolochia</taxon>
    </lineage>
</organism>
<evidence type="ECO:0000256" key="8">
    <source>
        <dbReference type="ARBA" id="ARBA00023235"/>
    </source>
</evidence>
<comment type="catalytic activity">
    <reaction evidence="9">
        <text>ATP + H2O = ADP + phosphate + H(+)</text>
        <dbReference type="Rhea" id="RHEA:13065"/>
        <dbReference type="ChEBI" id="CHEBI:15377"/>
        <dbReference type="ChEBI" id="CHEBI:15378"/>
        <dbReference type="ChEBI" id="CHEBI:30616"/>
        <dbReference type="ChEBI" id="CHEBI:43474"/>
        <dbReference type="ChEBI" id="CHEBI:456216"/>
        <dbReference type="EC" id="5.6.2.3"/>
    </reaction>
</comment>
<dbReference type="SUPFAM" id="SSF52540">
    <property type="entry name" value="P-loop containing nucleoside triphosphate hydrolases"/>
    <property type="match status" value="2"/>
</dbReference>
<dbReference type="InterPro" id="IPR049163">
    <property type="entry name" value="Pif1-like_2B_dom"/>
</dbReference>
<dbReference type="Pfam" id="PF21530">
    <property type="entry name" value="Pif1_2B_dom"/>
    <property type="match status" value="1"/>
</dbReference>
<protein>
    <recommendedName>
        <fullName evidence="9">ATP-dependent DNA helicase</fullName>
        <ecNumber evidence="9">5.6.2.3</ecNumber>
    </recommendedName>
</protein>
<dbReference type="GO" id="GO:0000723">
    <property type="term" value="P:telomere maintenance"/>
    <property type="evidence" value="ECO:0007669"/>
    <property type="project" value="InterPro"/>
</dbReference>